<protein>
    <recommendedName>
        <fullName evidence="2">adenosylhomocysteine nucleosidase</fullName>
        <ecNumber evidence="2">3.2.2.9</ecNumber>
    </recommendedName>
</protein>
<dbReference type="RefSeq" id="WP_258877422.1">
    <property type="nucleotide sequence ID" value="NZ_CP048914.1"/>
</dbReference>
<dbReference type="GO" id="GO:0019284">
    <property type="term" value="P:L-methionine salvage from S-adenosylmethionine"/>
    <property type="evidence" value="ECO:0007669"/>
    <property type="project" value="TreeGrafter"/>
</dbReference>
<evidence type="ECO:0000313" key="8">
    <source>
        <dbReference type="Proteomes" id="UP000514720"/>
    </source>
</evidence>
<evidence type="ECO:0000256" key="4">
    <source>
        <dbReference type="ARBA" id="ARBA00022801"/>
    </source>
</evidence>
<dbReference type="PANTHER" id="PTHR46832:SF1">
    <property type="entry name" value="5'-METHYLTHIOADENOSINE_S-ADENOSYLHOMOCYSTEINE NUCLEOSIDASE"/>
    <property type="match status" value="1"/>
</dbReference>
<dbReference type="GO" id="GO:0008930">
    <property type="term" value="F:methylthioadenosine nucleosidase activity"/>
    <property type="evidence" value="ECO:0007669"/>
    <property type="project" value="InterPro"/>
</dbReference>
<keyword evidence="5" id="KW-0486">Methionine biosynthesis</keyword>
<dbReference type="InterPro" id="IPR035994">
    <property type="entry name" value="Nucleoside_phosphorylase_sf"/>
</dbReference>
<dbReference type="EMBL" id="CP048914">
    <property type="protein sequence ID" value="QMS85619.1"/>
    <property type="molecule type" value="Genomic_DNA"/>
</dbReference>
<evidence type="ECO:0000259" key="6">
    <source>
        <dbReference type="Pfam" id="PF01048"/>
    </source>
</evidence>
<dbReference type="GO" id="GO:0009164">
    <property type="term" value="P:nucleoside catabolic process"/>
    <property type="evidence" value="ECO:0007669"/>
    <property type="project" value="InterPro"/>
</dbReference>
<dbReference type="Gene3D" id="3.40.50.1580">
    <property type="entry name" value="Nucleoside phosphorylase domain"/>
    <property type="match status" value="1"/>
</dbReference>
<evidence type="ECO:0000256" key="5">
    <source>
        <dbReference type="ARBA" id="ARBA00023167"/>
    </source>
</evidence>
<evidence type="ECO:0000256" key="2">
    <source>
        <dbReference type="ARBA" id="ARBA00011974"/>
    </source>
</evidence>
<evidence type="ECO:0000256" key="3">
    <source>
        <dbReference type="ARBA" id="ARBA00022605"/>
    </source>
</evidence>
<accession>A0A7L7KT94</accession>
<keyword evidence="8" id="KW-1185">Reference proteome</keyword>
<gene>
    <name evidence="7" type="ORF">G4Z02_07650</name>
</gene>
<dbReference type="GO" id="GO:0019509">
    <property type="term" value="P:L-methionine salvage from methylthioadenosine"/>
    <property type="evidence" value="ECO:0007669"/>
    <property type="project" value="UniProtKB-UniPathway"/>
</dbReference>
<comment type="pathway">
    <text evidence="1">Amino-acid biosynthesis; L-methionine biosynthesis via salvage pathway; S-methyl-5-thio-alpha-D-ribose 1-phosphate from S-methyl-5'-thioadenosine (hydrolase route): step 1/2.</text>
</comment>
<dbReference type="NCBIfam" id="NF004079">
    <property type="entry name" value="PRK05584.1"/>
    <property type="match status" value="1"/>
</dbReference>
<evidence type="ECO:0000256" key="1">
    <source>
        <dbReference type="ARBA" id="ARBA00004945"/>
    </source>
</evidence>
<dbReference type="EC" id="3.2.2.9" evidence="2"/>
<dbReference type="Pfam" id="PF01048">
    <property type="entry name" value="PNP_UDP_1"/>
    <property type="match status" value="1"/>
</dbReference>
<keyword evidence="4 7" id="KW-0378">Hydrolase</keyword>
<dbReference type="GO" id="GO:0008782">
    <property type="term" value="F:adenosylhomocysteine nucleosidase activity"/>
    <property type="evidence" value="ECO:0007669"/>
    <property type="project" value="UniProtKB-EC"/>
</dbReference>
<dbReference type="SUPFAM" id="SSF53167">
    <property type="entry name" value="Purine and uridine phosphorylases"/>
    <property type="match status" value="1"/>
</dbReference>
<dbReference type="PANTHER" id="PTHR46832">
    <property type="entry name" value="5'-METHYLTHIOADENOSINE/S-ADENOSYLHOMOCYSTEINE NUCLEOSIDASE"/>
    <property type="match status" value="1"/>
</dbReference>
<dbReference type="KEGG" id="xcl:G4Z02_07650"/>
<sequence>MIGIIGAMSEEISAIKLQMENVTTTSLRGRIFYSGIIHEQGVVLVQAGIGKVNAAITTTLLLDHYHVDAVINVGVAGGQHGVQHGDIILSSSVLYHDVDVTNFGKYVHGQVPGHEPEFFAEPSLTVGFEKVLKELHFEYKIGRIASGDQFVYSTDKVQEINKLYDNVFAIEMEACAIAHTASIFQVPFIIVRSISDVLGDDSQAEDFQQFLVSSSDKVAHVIQQYLQEKL</sequence>
<dbReference type="AlphaFoldDB" id="A0A7L7KT94"/>
<dbReference type="InterPro" id="IPR000845">
    <property type="entry name" value="Nucleoside_phosphorylase_d"/>
</dbReference>
<evidence type="ECO:0000313" key="7">
    <source>
        <dbReference type="EMBL" id="QMS85619.1"/>
    </source>
</evidence>
<dbReference type="UniPathway" id="UPA00904">
    <property type="reaction ID" value="UER00871"/>
</dbReference>
<keyword evidence="7" id="KW-0326">Glycosidase</keyword>
<dbReference type="CDD" id="cd09008">
    <property type="entry name" value="MTAN"/>
    <property type="match status" value="1"/>
</dbReference>
<dbReference type="Proteomes" id="UP000514720">
    <property type="component" value="Chromosome"/>
</dbReference>
<organism evidence="7 8">
    <name type="scientific">Candidatus Xianfuyuplasma coldseepsis</name>
    <dbReference type="NCBI Taxonomy" id="2782163"/>
    <lineage>
        <taxon>Bacteria</taxon>
        <taxon>Bacillati</taxon>
        <taxon>Mycoplasmatota</taxon>
        <taxon>Mollicutes</taxon>
        <taxon>Candidatus Izemoplasmatales</taxon>
        <taxon>Candidatus Izemoplasmataceae</taxon>
        <taxon>Candidatus Xianfuyuplasma</taxon>
    </lineage>
</organism>
<reference evidence="7 8" key="1">
    <citation type="submission" date="2020-02" db="EMBL/GenBank/DDBJ databases">
        <authorList>
            <person name="Zheng R.K."/>
            <person name="Sun C.M."/>
        </authorList>
    </citation>
    <scope>NUCLEOTIDE SEQUENCE [LARGE SCALE GENOMIC DNA]</scope>
    <source>
        <strain evidence="8">zrk13</strain>
    </source>
</reference>
<name>A0A7L7KT94_9MOLU</name>
<proteinExistence type="predicted"/>
<dbReference type="GO" id="GO:0005829">
    <property type="term" value="C:cytosol"/>
    <property type="evidence" value="ECO:0007669"/>
    <property type="project" value="TreeGrafter"/>
</dbReference>
<keyword evidence="3" id="KW-0028">Amino-acid biosynthesis</keyword>
<dbReference type="InterPro" id="IPR010049">
    <property type="entry name" value="MTA_SAH_Nsdase"/>
</dbReference>
<feature type="domain" description="Nucleoside phosphorylase" evidence="6">
    <location>
        <begin position="2"/>
        <end position="226"/>
    </location>
</feature>
<dbReference type="NCBIfam" id="TIGR01704">
    <property type="entry name" value="MTA_SAH-Nsdase"/>
    <property type="match status" value="1"/>
</dbReference>